<feature type="compositionally biased region" description="Acidic residues" evidence="1">
    <location>
        <begin position="105"/>
        <end position="117"/>
    </location>
</feature>
<keyword evidence="4" id="KW-1185">Reference proteome</keyword>
<feature type="domain" description="SPX" evidence="2">
    <location>
        <begin position="1"/>
        <end position="184"/>
    </location>
</feature>
<evidence type="ECO:0000313" key="4">
    <source>
        <dbReference type="Proteomes" id="UP000230002"/>
    </source>
</evidence>
<name>A0A2G8S3K6_9APHY</name>
<proteinExistence type="predicted"/>
<accession>A0A2G8S3K6</accession>
<reference evidence="3 4" key="1">
    <citation type="journal article" date="2015" name="Sci. Rep.">
        <title>Chromosome-level genome map provides insights into diverse defense mechanisms in the medicinal fungus Ganoderma sinense.</title>
        <authorList>
            <person name="Zhu Y."/>
            <person name="Xu J."/>
            <person name="Sun C."/>
            <person name="Zhou S."/>
            <person name="Xu H."/>
            <person name="Nelson D.R."/>
            <person name="Qian J."/>
            <person name="Song J."/>
            <person name="Luo H."/>
            <person name="Xiang L."/>
            <person name="Li Y."/>
            <person name="Xu Z."/>
            <person name="Ji A."/>
            <person name="Wang L."/>
            <person name="Lu S."/>
            <person name="Hayward A."/>
            <person name="Sun W."/>
            <person name="Li X."/>
            <person name="Schwartz D.C."/>
            <person name="Wang Y."/>
            <person name="Chen S."/>
        </authorList>
    </citation>
    <scope>NUCLEOTIDE SEQUENCE [LARGE SCALE GENOMIC DNA]</scope>
    <source>
        <strain evidence="3 4">ZZ0214-1</strain>
    </source>
</reference>
<evidence type="ECO:0000259" key="2">
    <source>
        <dbReference type="PROSITE" id="PS51382"/>
    </source>
</evidence>
<dbReference type="InterPro" id="IPR004331">
    <property type="entry name" value="SPX_dom"/>
</dbReference>
<dbReference type="PROSITE" id="PS51382">
    <property type="entry name" value="SPX"/>
    <property type="match status" value="1"/>
</dbReference>
<dbReference type="STRING" id="1077348.A0A2G8S3K6"/>
<dbReference type="OrthoDB" id="10260443at2759"/>
<feature type="region of interest" description="Disordered" evidence="1">
    <location>
        <begin position="105"/>
        <end position="146"/>
    </location>
</feature>
<gene>
    <name evidence="3" type="ORF">GSI_09492</name>
</gene>
<evidence type="ECO:0000256" key="1">
    <source>
        <dbReference type="SAM" id="MobiDB-lite"/>
    </source>
</evidence>
<organism evidence="3 4">
    <name type="scientific">Ganoderma sinense ZZ0214-1</name>
    <dbReference type="NCBI Taxonomy" id="1077348"/>
    <lineage>
        <taxon>Eukaryota</taxon>
        <taxon>Fungi</taxon>
        <taxon>Dikarya</taxon>
        <taxon>Basidiomycota</taxon>
        <taxon>Agaricomycotina</taxon>
        <taxon>Agaricomycetes</taxon>
        <taxon>Polyporales</taxon>
        <taxon>Polyporaceae</taxon>
        <taxon>Ganoderma</taxon>
    </lineage>
</organism>
<dbReference type="AlphaFoldDB" id="A0A2G8S3K6"/>
<dbReference type="EMBL" id="AYKW01000024">
    <property type="protein sequence ID" value="PIL28341.1"/>
    <property type="molecule type" value="Genomic_DNA"/>
</dbReference>
<sequence>MSTFYETTKKHIYQLEKQKAGLQESCHDLEADERTSLMTAGRSSTDMGNTDAFFLPLLDRGLRKLCLFYETEEQRLTDDLAALQMGIERQEESGPLCGASLLDEEADEDKDKDDEDFQLQSPTATLSRDRTQSPTRRRKGSRSISSAGAKALRFPGRYNAFLEVFPAGDDNKCTNSKPLWLRLA</sequence>
<evidence type="ECO:0000313" key="3">
    <source>
        <dbReference type="EMBL" id="PIL28341.1"/>
    </source>
</evidence>
<comment type="caution">
    <text evidence="3">The sequence shown here is derived from an EMBL/GenBank/DDBJ whole genome shotgun (WGS) entry which is preliminary data.</text>
</comment>
<protein>
    <recommendedName>
        <fullName evidence="2">SPX domain-containing protein</fullName>
    </recommendedName>
</protein>
<dbReference type="Proteomes" id="UP000230002">
    <property type="component" value="Unassembled WGS sequence"/>
</dbReference>